<accession>I9KSR9</accession>
<dbReference type="Proteomes" id="UP000005110">
    <property type="component" value="Chromosome"/>
</dbReference>
<keyword evidence="1" id="KW-0472">Membrane</keyword>
<dbReference type="HOGENOM" id="CLU_3259135_0_0_9"/>
<feature type="transmembrane region" description="Helical" evidence="1">
    <location>
        <begin position="12"/>
        <end position="35"/>
    </location>
</feature>
<organism evidence="2 3">
    <name type="scientific">Thermoanaerobacter siderophilus SR4</name>
    <dbReference type="NCBI Taxonomy" id="880478"/>
    <lineage>
        <taxon>Bacteria</taxon>
        <taxon>Bacillati</taxon>
        <taxon>Bacillota</taxon>
        <taxon>Clostridia</taxon>
        <taxon>Thermoanaerobacterales</taxon>
        <taxon>Thermoanaerobacteraceae</taxon>
        <taxon>Thermoanaerobacter</taxon>
    </lineage>
</organism>
<keyword evidence="1" id="KW-0812">Transmembrane</keyword>
<dbReference type="EMBL" id="CM001486">
    <property type="protein sequence ID" value="EIV99958.1"/>
    <property type="molecule type" value="Genomic_DNA"/>
</dbReference>
<protein>
    <submittedName>
        <fullName evidence="2">Uncharacterized protein</fullName>
    </submittedName>
</protein>
<gene>
    <name evidence="2" type="ORF">ThesiDRAFT1_0976</name>
</gene>
<evidence type="ECO:0000313" key="3">
    <source>
        <dbReference type="Proteomes" id="UP000005110"/>
    </source>
</evidence>
<keyword evidence="3" id="KW-1185">Reference proteome</keyword>
<dbReference type="AlphaFoldDB" id="I9KSR9"/>
<reference evidence="2 3" key="1">
    <citation type="submission" date="2012-02" db="EMBL/GenBank/DDBJ databases">
        <title>Improved High-Quality Draft sequence of Thermoanaerobacter siderophilus SR4.</title>
        <authorList>
            <consortium name="US DOE Joint Genome Institute"/>
            <person name="Lucas S."/>
            <person name="Han J."/>
            <person name="Lapidus A."/>
            <person name="Cheng J.-F."/>
            <person name="Goodwin L."/>
            <person name="Pitluck S."/>
            <person name="Peters L."/>
            <person name="Detter J.C."/>
            <person name="Han C."/>
            <person name="Tapia R."/>
            <person name="Land M."/>
            <person name="Hauser L."/>
            <person name="Kyrpides N."/>
            <person name="Ivanova N."/>
            <person name="Pagani I."/>
            <person name="Hemme C."/>
            <person name="Woyke T."/>
        </authorList>
    </citation>
    <scope>NUCLEOTIDE SEQUENCE [LARGE SCALE GENOMIC DNA]</scope>
    <source>
        <strain evidence="2 3">SR4</strain>
    </source>
</reference>
<name>I9KSR9_9THEO</name>
<proteinExistence type="predicted"/>
<keyword evidence="1" id="KW-1133">Transmembrane helix</keyword>
<dbReference type="RefSeq" id="WP_006569692.1">
    <property type="nucleotide sequence ID" value="NZ_CM001486.1"/>
</dbReference>
<evidence type="ECO:0000313" key="2">
    <source>
        <dbReference type="EMBL" id="EIV99958.1"/>
    </source>
</evidence>
<evidence type="ECO:0000256" key="1">
    <source>
        <dbReference type="SAM" id="Phobius"/>
    </source>
</evidence>
<dbReference type="PATRIC" id="fig|880478.3.peg.2157"/>
<sequence>MKGDENLNTLYTAGLAAGIFFGIVLGLVISFVILLNSKKYGSR</sequence>